<dbReference type="EMBL" id="JAVRRT010000003">
    <property type="protein sequence ID" value="KAK5173906.1"/>
    <property type="molecule type" value="Genomic_DNA"/>
</dbReference>
<evidence type="ECO:0000313" key="2">
    <source>
        <dbReference type="EMBL" id="KAK5173906.1"/>
    </source>
</evidence>
<name>A0AAV9PNQ2_9PEZI</name>
<dbReference type="AlphaFoldDB" id="A0AAV9PNQ2"/>
<reference evidence="2 3" key="1">
    <citation type="submission" date="2023-08" db="EMBL/GenBank/DDBJ databases">
        <title>Black Yeasts Isolated from many extreme environments.</title>
        <authorList>
            <person name="Coleine C."/>
            <person name="Stajich J.E."/>
            <person name="Selbmann L."/>
        </authorList>
    </citation>
    <scope>NUCLEOTIDE SEQUENCE [LARGE SCALE GENOMIC DNA]</scope>
    <source>
        <strain evidence="2 3">CCFEE 5935</strain>
    </source>
</reference>
<dbReference type="RefSeq" id="XP_064662601.1">
    <property type="nucleotide sequence ID" value="XM_064799846.1"/>
</dbReference>
<dbReference type="GeneID" id="89923934"/>
<evidence type="ECO:0000256" key="1">
    <source>
        <dbReference type="SAM" id="MobiDB-lite"/>
    </source>
</evidence>
<feature type="compositionally biased region" description="Basic and acidic residues" evidence="1">
    <location>
        <begin position="65"/>
        <end position="74"/>
    </location>
</feature>
<accession>A0AAV9PNQ2</accession>
<organism evidence="2 3">
    <name type="scientific">Saxophila tyrrhenica</name>
    <dbReference type="NCBI Taxonomy" id="1690608"/>
    <lineage>
        <taxon>Eukaryota</taxon>
        <taxon>Fungi</taxon>
        <taxon>Dikarya</taxon>
        <taxon>Ascomycota</taxon>
        <taxon>Pezizomycotina</taxon>
        <taxon>Dothideomycetes</taxon>
        <taxon>Dothideomycetidae</taxon>
        <taxon>Mycosphaerellales</taxon>
        <taxon>Extremaceae</taxon>
        <taxon>Saxophila</taxon>
    </lineage>
</organism>
<feature type="compositionally biased region" description="Low complexity" evidence="1">
    <location>
        <begin position="83"/>
        <end position="103"/>
    </location>
</feature>
<comment type="caution">
    <text evidence="2">The sequence shown here is derived from an EMBL/GenBank/DDBJ whole genome shotgun (WGS) entry which is preliminary data.</text>
</comment>
<feature type="region of interest" description="Disordered" evidence="1">
    <location>
        <begin position="1"/>
        <end position="103"/>
    </location>
</feature>
<protein>
    <submittedName>
        <fullName evidence="2">Uncharacterized protein</fullName>
    </submittedName>
</protein>
<dbReference type="Proteomes" id="UP001337655">
    <property type="component" value="Unassembled WGS sequence"/>
</dbReference>
<feature type="compositionally biased region" description="Low complexity" evidence="1">
    <location>
        <begin position="48"/>
        <end position="61"/>
    </location>
</feature>
<sequence>MSPPSDKPSQEEGQDQTSQSTGQPSRNAPLVIVSERGRHSDESRRIVRAQAARASAAQSRVTRARNREEREGVPKDGPLSPGSTAPTPSAEPISPEASSNPASQLTEHPLIKWLVGLMDLSPAGLLNSIQTLTLVGPAAVGAVTSTVASGIGGVLGGLSSLAGMQSEPARPQLPQAVPRGFTTLQQRIQISDTVIVLVSRTSCFDFGSPGVEERLHQLLFDIIISHAKALLTPILVPGHAIQGHLRIACTCLTIFQGQRANGSVFAHDSKYQTGLEAAWSEATLLDLNALAEPKSAEASLWAVFIISVTTGATANYFHQLLQGLFQDLQLRSWFQVRNILLDFIYPVSFLDEPCKSYFDSLQSMQIGAA</sequence>
<feature type="compositionally biased region" description="Polar residues" evidence="1">
    <location>
        <begin position="15"/>
        <end position="26"/>
    </location>
</feature>
<evidence type="ECO:0000313" key="3">
    <source>
        <dbReference type="Proteomes" id="UP001337655"/>
    </source>
</evidence>
<proteinExistence type="predicted"/>
<keyword evidence="3" id="KW-1185">Reference proteome</keyword>
<gene>
    <name evidence="2" type="ORF">LTR77_002587</name>
</gene>
<feature type="compositionally biased region" description="Basic and acidic residues" evidence="1">
    <location>
        <begin position="35"/>
        <end position="45"/>
    </location>
</feature>